<dbReference type="Proteomes" id="UP000492821">
    <property type="component" value="Unassembled WGS sequence"/>
</dbReference>
<reference evidence="2" key="2">
    <citation type="submission" date="2020-10" db="UniProtKB">
        <authorList>
            <consortium name="WormBaseParasite"/>
        </authorList>
    </citation>
    <scope>IDENTIFICATION</scope>
</reference>
<accession>A0A7E4ZRJ5</accession>
<organism evidence="1 2">
    <name type="scientific">Panagrellus redivivus</name>
    <name type="common">Microworm</name>
    <dbReference type="NCBI Taxonomy" id="6233"/>
    <lineage>
        <taxon>Eukaryota</taxon>
        <taxon>Metazoa</taxon>
        <taxon>Ecdysozoa</taxon>
        <taxon>Nematoda</taxon>
        <taxon>Chromadorea</taxon>
        <taxon>Rhabditida</taxon>
        <taxon>Tylenchina</taxon>
        <taxon>Panagrolaimomorpha</taxon>
        <taxon>Panagrolaimoidea</taxon>
        <taxon>Panagrolaimidae</taxon>
        <taxon>Panagrellus</taxon>
    </lineage>
</organism>
<name>A0A7E4ZRJ5_PANRE</name>
<sequence>MDAAMSSLDHAIDDLEVIRIAYLIHYETKKLLDSGMSIYNLGIVIQTEAGILLEKFRNSDPIPFKKLPYEFQNRLVALLPRNDMATFSSAGKSAVKAVKIRGERRGVTYSTAFLVTEPEPAFTQKYKNRKNYDILDTTYFQKLDNYFISYGVCLRSRAVETFDHAVKIVSGTYRYVDLRVSYTWRHAIHLINVSKFIKFAYLWHHVQLEVEDFDEFFEAVVQWLINKKSALMFHMVYQHLDASFRSRFEDGIKARTKLNIHFLNSQVVVYKPLKML</sequence>
<evidence type="ECO:0000313" key="2">
    <source>
        <dbReference type="WBParaSite" id="Pan_g12867.t1"/>
    </source>
</evidence>
<evidence type="ECO:0000313" key="1">
    <source>
        <dbReference type="Proteomes" id="UP000492821"/>
    </source>
</evidence>
<dbReference type="WBParaSite" id="Pan_g12867.t1">
    <property type="protein sequence ID" value="Pan_g12867.t1"/>
    <property type="gene ID" value="Pan_g12867"/>
</dbReference>
<proteinExistence type="predicted"/>
<keyword evidence="1" id="KW-1185">Reference proteome</keyword>
<protein>
    <submittedName>
        <fullName evidence="2">NR LBD domain-containing protein</fullName>
    </submittedName>
</protein>
<dbReference type="AlphaFoldDB" id="A0A7E4ZRJ5"/>
<reference evidence="1" key="1">
    <citation type="journal article" date="2013" name="Genetics">
        <title>The draft genome and transcriptome of Panagrellus redivivus are shaped by the harsh demands of a free-living lifestyle.</title>
        <authorList>
            <person name="Srinivasan J."/>
            <person name="Dillman A.R."/>
            <person name="Macchietto M.G."/>
            <person name="Heikkinen L."/>
            <person name="Lakso M."/>
            <person name="Fracchia K.M."/>
            <person name="Antoshechkin I."/>
            <person name="Mortazavi A."/>
            <person name="Wong G."/>
            <person name="Sternberg P.W."/>
        </authorList>
    </citation>
    <scope>NUCLEOTIDE SEQUENCE [LARGE SCALE GENOMIC DNA]</scope>
    <source>
        <strain evidence="1">MT8872</strain>
    </source>
</reference>